<comment type="caution">
    <text evidence="2">The sequence shown here is derived from an EMBL/GenBank/DDBJ whole genome shotgun (WGS) entry which is preliminary data.</text>
</comment>
<accession>A0A4R5MF24</accession>
<proteinExistence type="predicted"/>
<reference evidence="2 3" key="1">
    <citation type="submission" date="2019-03" db="EMBL/GenBank/DDBJ databases">
        <title>Paraburkholderia sp. 4M-K11, isolated from subtropical forest soil.</title>
        <authorList>
            <person name="Gao Z.-H."/>
            <person name="Qiu L.-H."/>
        </authorList>
    </citation>
    <scope>NUCLEOTIDE SEQUENCE [LARGE SCALE GENOMIC DNA]</scope>
    <source>
        <strain evidence="2 3">4M-K11</strain>
    </source>
</reference>
<dbReference type="OrthoDB" id="9938073at2"/>
<name>A0A4R5MF24_9BURK</name>
<protein>
    <submittedName>
        <fullName evidence="2">Uncharacterized protein</fullName>
    </submittedName>
</protein>
<dbReference type="Proteomes" id="UP000295722">
    <property type="component" value="Unassembled WGS sequence"/>
</dbReference>
<evidence type="ECO:0000313" key="3">
    <source>
        <dbReference type="Proteomes" id="UP000295722"/>
    </source>
</evidence>
<organism evidence="2 3">
    <name type="scientific">Paraburkholderia silviterrae</name>
    <dbReference type="NCBI Taxonomy" id="2528715"/>
    <lineage>
        <taxon>Bacteria</taxon>
        <taxon>Pseudomonadati</taxon>
        <taxon>Pseudomonadota</taxon>
        <taxon>Betaproteobacteria</taxon>
        <taxon>Burkholderiales</taxon>
        <taxon>Burkholderiaceae</taxon>
        <taxon>Paraburkholderia</taxon>
    </lineage>
</organism>
<dbReference type="RefSeq" id="WP_133192901.1">
    <property type="nucleotide sequence ID" value="NZ_JBHUCW010000015.1"/>
</dbReference>
<dbReference type="EMBL" id="SMRP01000001">
    <property type="protein sequence ID" value="TDG25849.1"/>
    <property type="molecule type" value="Genomic_DNA"/>
</dbReference>
<evidence type="ECO:0000313" key="2">
    <source>
        <dbReference type="EMBL" id="TDG25849.1"/>
    </source>
</evidence>
<keyword evidence="3" id="KW-1185">Reference proteome</keyword>
<evidence type="ECO:0000256" key="1">
    <source>
        <dbReference type="SAM" id="MobiDB-lite"/>
    </source>
</evidence>
<dbReference type="AlphaFoldDB" id="A0A4R5MF24"/>
<feature type="region of interest" description="Disordered" evidence="1">
    <location>
        <begin position="1"/>
        <end position="65"/>
    </location>
</feature>
<gene>
    <name evidence="2" type="ORF">EYW47_00315</name>
</gene>
<feature type="compositionally biased region" description="Basic residues" evidence="1">
    <location>
        <begin position="53"/>
        <end position="65"/>
    </location>
</feature>
<feature type="compositionally biased region" description="Basic and acidic residues" evidence="1">
    <location>
        <begin position="31"/>
        <end position="52"/>
    </location>
</feature>
<sequence>MTVKSKAQNRLMRAAARDPKVAKKTGVPQKVAKEMVDATHGKKVGKMPEKMPKRGSRTATHKGKK</sequence>